<accession>A0A4Q2JLZ2</accession>
<dbReference type="Pfam" id="PF12900">
    <property type="entry name" value="Pyridox_ox_2"/>
    <property type="match status" value="1"/>
</dbReference>
<dbReference type="InterPro" id="IPR024747">
    <property type="entry name" value="Pyridox_Oxase-rel"/>
</dbReference>
<dbReference type="Gene3D" id="2.30.110.10">
    <property type="entry name" value="Electron Transport, Fmn-binding Protein, Chain A"/>
    <property type="match status" value="1"/>
</dbReference>
<proteinExistence type="predicted"/>
<sequence length="141" mass="15868">MDEQDDLRPPTRHLSEEECWSRIEAAPFGRIAVFAAGEVDIFPVNHVVDHDGADAPAIVFRTAAGTKLLELTIHSHVAFQVDGYTDEDAFSVVAKGEARQLERQSEIEHAETLGVHPWAPESKDRWVRIQPTDVRGRAFRR</sequence>
<comment type="caution">
    <text evidence="1">The sequence shown here is derived from an EMBL/GenBank/DDBJ whole genome shotgun (WGS) entry which is preliminary data.</text>
</comment>
<dbReference type="InterPro" id="IPR012349">
    <property type="entry name" value="Split_barrel_FMN-bd"/>
</dbReference>
<keyword evidence="2" id="KW-1185">Reference proteome</keyword>
<dbReference type="Proteomes" id="UP000292881">
    <property type="component" value="Unassembled WGS sequence"/>
</dbReference>
<organism evidence="1 2">
    <name type="scientific">Agromyces binzhouensis</name>
    <dbReference type="NCBI Taxonomy" id="1817495"/>
    <lineage>
        <taxon>Bacteria</taxon>
        <taxon>Bacillati</taxon>
        <taxon>Actinomycetota</taxon>
        <taxon>Actinomycetes</taxon>
        <taxon>Micrococcales</taxon>
        <taxon>Microbacteriaceae</taxon>
        <taxon>Agromyces</taxon>
    </lineage>
</organism>
<dbReference type="EMBL" id="SDPL01000193">
    <property type="protein sequence ID" value="RXZ46908.1"/>
    <property type="molecule type" value="Genomic_DNA"/>
</dbReference>
<gene>
    <name evidence="1" type="ORF">ESO86_10350</name>
</gene>
<name>A0A4Q2JLZ2_9MICO</name>
<evidence type="ECO:0000313" key="1">
    <source>
        <dbReference type="EMBL" id="RXZ46908.1"/>
    </source>
</evidence>
<dbReference type="RefSeq" id="WP_129234823.1">
    <property type="nucleotide sequence ID" value="NZ_JBHXVJ010000001.1"/>
</dbReference>
<reference evidence="1 2" key="1">
    <citation type="submission" date="2019-01" db="EMBL/GenBank/DDBJ databases">
        <authorList>
            <person name="Li J."/>
        </authorList>
    </citation>
    <scope>NUCLEOTIDE SEQUENCE [LARGE SCALE GENOMIC DNA]</scope>
    <source>
        <strain evidence="1 2">CGMCC 4.7180</strain>
    </source>
</reference>
<protein>
    <submittedName>
        <fullName evidence="1">Pyridoxamine 5'-phosphate oxidase family protein</fullName>
    </submittedName>
</protein>
<evidence type="ECO:0000313" key="2">
    <source>
        <dbReference type="Proteomes" id="UP000292881"/>
    </source>
</evidence>
<dbReference type="OrthoDB" id="7062584at2"/>
<dbReference type="SUPFAM" id="SSF50475">
    <property type="entry name" value="FMN-binding split barrel"/>
    <property type="match status" value="1"/>
</dbReference>
<dbReference type="AlphaFoldDB" id="A0A4Q2JLZ2"/>